<dbReference type="PROSITE" id="PS00600">
    <property type="entry name" value="AA_TRANSFER_CLASS_3"/>
    <property type="match status" value="1"/>
</dbReference>
<dbReference type="InterPro" id="IPR004636">
    <property type="entry name" value="AcOrn/SuccOrn_fam"/>
</dbReference>
<keyword evidence="5" id="KW-0963">Cytoplasm</keyword>
<evidence type="ECO:0000256" key="1">
    <source>
        <dbReference type="ARBA" id="ARBA00022576"/>
    </source>
</evidence>
<name>A0AAW9RBH4_9GAMM</name>
<dbReference type="PIRSF" id="PIRSF000521">
    <property type="entry name" value="Transaminase_4ab_Lys_Orn"/>
    <property type="match status" value="1"/>
</dbReference>
<feature type="binding site" evidence="5">
    <location>
        <position position="272"/>
    </location>
    <ligand>
        <name>N(2)-acetyl-L-ornithine</name>
        <dbReference type="ChEBI" id="CHEBI:57805"/>
    </ligand>
</feature>
<dbReference type="NCBIfam" id="NF002325">
    <property type="entry name" value="PRK01278.1"/>
    <property type="match status" value="1"/>
</dbReference>
<dbReference type="InterPro" id="IPR015424">
    <property type="entry name" value="PyrdxlP-dep_Trfase"/>
</dbReference>
<evidence type="ECO:0000256" key="3">
    <source>
        <dbReference type="ARBA" id="ARBA00022679"/>
    </source>
</evidence>
<dbReference type="EC" id="2.6.1.11" evidence="5"/>
<dbReference type="HAMAP" id="MF_01107">
    <property type="entry name" value="ArgD_aminotrans_3"/>
    <property type="match status" value="1"/>
</dbReference>
<dbReference type="RefSeq" id="WP_354694708.1">
    <property type="nucleotide sequence ID" value="NZ_JAZHOG010000004.1"/>
</dbReference>
<evidence type="ECO:0000256" key="5">
    <source>
        <dbReference type="HAMAP-Rule" id="MF_01107"/>
    </source>
</evidence>
<reference evidence="6 7" key="1">
    <citation type="submission" date="2024-02" db="EMBL/GenBank/DDBJ databases">
        <title>A novel Wenzhouxiangellaceae bacterium, isolated from coastal sediments.</title>
        <authorList>
            <person name="Du Z.-J."/>
            <person name="Ye Y.-Q."/>
            <person name="Zhang X.-Y."/>
        </authorList>
    </citation>
    <scope>NUCLEOTIDE SEQUENCE [LARGE SCALE GENOMIC DNA]</scope>
    <source>
        <strain evidence="6 7">CH-27</strain>
    </source>
</reference>
<evidence type="ECO:0000313" key="6">
    <source>
        <dbReference type="EMBL" id="MEJ8567383.1"/>
    </source>
</evidence>
<comment type="subcellular location">
    <subcellularLocation>
        <location evidence="5">Cytoplasm</location>
    </subcellularLocation>
</comment>
<dbReference type="FunFam" id="3.40.640.10:FF:000004">
    <property type="entry name" value="Acetylornithine aminotransferase"/>
    <property type="match status" value="1"/>
</dbReference>
<feature type="binding site" evidence="5">
    <location>
        <begin position="215"/>
        <end position="218"/>
    </location>
    <ligand>
        <name>pyridoxal 5'-phosphate</name>
        <dbReference type="ChEBI" id="CHEBI:597326"/>
    </ligand>
</feature>
<keyword evidence="5" id="KW-0055">Arginine biosynthesis</keyword>
<dbReference type="EMBL" id="JAZHOG010000004">
    <property type="protein sequence ID" value="MEJ8567383.1"/>
    <property type="molecule type" value="Genomic_DNA"/>
</dbReference>
<keyword evidence="2 5" id="KW-0028">Amino-acid biosynthesis</keyword>
<evidence type="ECO:0000313" key="7">
    <source>
        <dbReference type="Proteomes" id="UP001359886"/>
    </source>
</evidence>
<dbReference type="Proteomes" id="UP001359886">
    <property type="component" value="Unassembled WGS sequence"/>
</dbReference>
<dbReference type="PANTHER" id="PTHR11986:SF79">
    <property type="entry name" value="ACETYLORNITHINE AMINOTRANSFERASE, MITOCHONDRIAL"/>
    <property type="match status" value="1"/>
</dbReference>
<protein>
    <recommendedName>
        <fullName evidence="5">Acetylornithine aminotransferase</fullName>
        <shortName evidence="5">ACOAT</shortName>
        <ecNumber evidence="5">2.6.1.11</ecNumber>
    </recommendedName>
</protein>
<dbReference type="NCBIfam" id="TIGR00707">
    <property type="entry name" value="argD"/>
    <property type="match status" value="1"/>
</dbReference>
<organism evidence="6 7">
    <name type="scientific">Elongatibacter sediminis</name>
    <dbReference type="NCBI Taxonomy" id="3119006"/>
    <lineage>
        <taxon>Bacteria</taxon>
        <taxon>Pseudomonadati</taxon>
        <taxon>Pseudomonadota</taxon>
        <taxon>Gammaproteobacteria</taxon>
        <taxon>Chromatiales</taxon>
        <taxon>Wenzhouxiangellaceae</taxon>
        <taxon>Elongatibacter</taxon>
    </lineage>
</organism>
<comment type="miscellaneous">
    <text evidence="5">May also have succinyldiaminopimelate aminotransferase activity, thus carrying out the corresponding step in lysine biosynthesis.</text>
</comment>
<dbReference type="SUPFAM" id="SSF53383">
    <property type="entry name" value="PLP-dependent transferases"/>
    <property type="match status" value="1"/>
</dbReference>
<dbReference type="InterPro" id="IPR015421">
    <property type="entry name" value="PyrdxlP-dep_Trfase_major"/>
</dbReference>
<dbReference type="Gene3D" id="3.90.1150.10">
    <property type="entry name" value="Aspartate Aminotransferase, domain 1"/>
    <property type="match status" value="1"/>
</dbReference>
<comment type="subunit">
    <text evidence="5">Homodimer.</text>
</comment>
<dbReference type="InterPro" id="IPR050103">
    <property type="entry name" value="Class-III_PLP-dep_AT"/>
</dbReference>
<evidence type="ECO:0000256" key="4">
    <source>
        <dbReference type="ARBA" id="ARBA00022898"/>
    </source>
</evidence>
<keyword evidence="7" id="KW-1185">Reference proteome</keyword>
<dbReference type="CDD" id="cd00610">
    <property type="entry name" value="OAT_like"/>
    <property type="match status" value="1"/>
</dbReference>
<sequence>MSEHLMNTYARMPVAMERGEGAWLWDSEGNRYLDAVSGLGVTALGHAHPRVTETIADQAGKLIHTANLFQIPWQEALADRLADVSGLDRAFVCNSGTEAVECALKIIRLAGHERGIDTPGVIVMDGSFHGRTLAALSATGSRKAQAGFEPLVSGFVRVPFNDIDAIEKVADRDPSITAVLVEPIQGEAGIQVPDADYLGRLRSICNRRGWLLACDEIQSGLCRSGHWYAHQHEDVVPDILTTAKALANGLPIGACLARGAAAELLSPGRHGSTFGGNPLVCRTACTVLDVMREEGLADRAAQLGERILTGFREALGGLPLVTDIRGRGLMIGIELDRPATALKDQALEQGLVINVTREKVIRLLPPLILEEPEADRIVETVSGLVRGLAD</sequence>
<proteinExistence type="inferred from homology"/>
<dbReference type="GO" id="GO:0005737">
    <property type="term" value="C:cytoplasm"/>
    <property type="evidence" value="ECO:0007669"/>
    <property type="project" value="UniProtKB-SubCell"/>
</dbReference>
<feature type="binding site" evidence="5">
    <location>
        <position position="131"/>
    </location>
    <ligand>
        <name>N(2)-acetyl-L-ornithine</name>
        <dbReference type="ChEBI" id="CHEBI:57805"/>
    </ligand>
</feature>
<dbReference type="InterPro" id="IPR005814">
    <property type="entry name" value="Aminotrans_3"/>
</dbReference>
<comment type="pathway">
    <text evidence="5">Amino-acid biosynthesis; L-arginine biosynthesis; N(2)-acetyl-L-ornithine from L-glutamate: step 4/4.</text>
</comment>
<feature type="binding site" evidence="5">
    <location>
        <position position="128"/>
    </location>
    <ligand>
        <name>pyridoxal 5'-phosphate</name>
        <dbReference type="ChEBI" id="CHEBI:597326"/>
    </ligand>
</feature>
<dbReference type="PANTHER" id="PTHR11986">
    <property type="entry name" value="AMINOTRANSFERASE CLASS III"/>
    <property type="match status" value="1"/>
</dbReference>
<dbReference type="GO" id="GO:0003992">
    <property type="term" value="F:N2-acetyl-L-ornithine:2-oxoglutarate 5-aminotransferase activity"/>
    <property type="evidence" value="ECO:0007669"/>
    <property type="project" value="UniProtKB-UniRule"/>
</dbReference>
<feature type="binding site" evidence="5">
    <location>
        <begin position="96"/>
        <end position="97"/>
    </location>
    <ligand>
        <name>pyridoxal 5'-phosphate</name>
        <dbReference type="ChEBI" id="CHEBI:597326"/>
    </ligand>
</feature>
<accession>A0AAW9RBH4</accession>
<gene>
    <name evidence="5" type="primary">argD</name>
    <name evidence="6" type="ORF">V3330_07060</name>
</gene>
<dbReference type="GO" id="GO:0042802">
    <property type="term" value="F:identical protein binding"/>
    <property type="evidence" value="ECO:0007669"/>
    <property type="project" value="TreeGrafter"/>
</dbReference>
<keyword evidence="3 5" id="KW-0808">Transferase</keyword>
<feature type="modified residue" description="N6-(pyridoxal phosphate)lysine" evidence="5">
    <location>
        <position position="244"/>
    </location>
</feature>
<comment type="caution">
    <text evidence="6">The sequence shown here is derived from an EMBL/GenBank/DDBJ whole genome shotgun (WGS) entry which is preliminary data.</text>
</comment>
<dbReference type="GO" id="GO:0006526">
    <property type="term" value="P:L-arginine biosynthetic process"/>
    <property type="evidence" value="ECO:0007669"/>
    <property type="project" value="UniProtKB-UniRule"/>
</dbReference>
<dbReference type="Gene3D" id="3.40.640.10">
    <property type="entry name" value="Type I PLP-dependent aspartate aminotransferase-like (Major domain)"/>
    <property type="match status" value="1"/>
</dbReference>
<keyword evidence="4 5" id="KW-0663">Pyridoxal phosphate</keyword>
<dbReference type="InterPro" id="IPR015422">
    <property type="entry name" value="PyrdxlP-dep_Trfase_small"/>
</dbReference>
<comment type="similarity">
    <text evidence="5">Belongs to the class-III pyridoxal-phosphate-dependent aminotransferase family. ArgD subfamily.</text>
</comment>
<comment type="catalytic activity">
    <reaction evidence="5">
        <text>N(2)-acetyl-L-ornithine + 2-oxoglutarate = N-acetyl-L-glutamate 5-semialdehyde + L-glutamate</text>
        <dbReference type="Rhea" id="RHEA:18049"/>
        <dbReference type="ChEBI" id="CHEBI:16810"/>
        <dbReference type="ChEBI" id="CHEBI:29123"/>
        <dbReference type="ChEBI" id="CHEBI:29985"/>
        <dbReference type="ChEBI" id="CHEBI:57805"/>
        <dbReference type="EC" id="2.6.1.11"/>
    </reaction>
</comment>
<dbReference type="Pfam" id="PF00202">
    <property type="entry name" value="Aminotran_3"/>
    <property type="match status" value="1"/>
</dbReference>
<evidence type="ECO:0000256" key="2">
    <source>
        <dbReference type="ARBA" id="ARBA00022605"/>
    </source>
</evidence>
<keyword evidence="1 5" id="KW-0032">Aminotransferase</keyword>
<feature type="binding site" evidence="5">
    <location>
        <position position="273"/>
    </location>
    <ligand>
        <name>pyridoxal 5'-phosphate</name>
        <dbReference type="ChEBI" id="CHEBI:597326"/>
    </ligand>
</feature>
<comment type="cofactor">
    <cofactor evidence="5">
        <name>pyridoxal 5'-phosphate</name>
        <dbReference type="ChEBI" id="CHEBI:597326"/>
    </cofactor>
    <text evidence="5">Binds 1 pyridoxal phosphate per subunit.</text>
</comment>
<dbReference type="AlphaFoldDB" id="A0AAW9RBH4"/>
<dbReference type="GO" id="GO:0030170">
    <property type="term" value="F:pyridoxal phosphate binding"/>
    <property type="evidence" value="ECO:0007669"/>
    <property type="project" value="InterPro"/>
</dbReference>
<dbReference type="InterPro" id="IPR049704">
    <property type="entry name" value="Aminotrans_3_PPA_site"/>
</dbReference>